<protein>
    <recommendedName>
        <fullName evidence="2">DM13 domain-containing protein</fullName>
    </recommendedName>
</protein>
<keyword evidence="1" id="KW-0677">Repeat</keyword>
<proteinExistence type="predicted"/>
<dbReference type="EMBL" id="UPTC01004137">
    <property type="protein sequence ID" value="VBB34804.1"/>
    <property type="molecule type" value="Genomic_DNA"/>
</dbReference>
<feature type="non-terminal residue" evidence="3">
    <location>
        <position position="1"/>
    </location>
</feature>
<dbReference type="PANTHER" id="PTHR24036">
    <property type="entry name" value="SKELETOR-RELATED"/>
    <property type="match status" value="1"/>
</dbReference>
<dbReference type="Proteomes" id="UP000276991">
    <property type="component" value="Unassembled WGS sequence"/>
</dbReference>
<dbReference type="PROSITE" id="PS51549">
    <property type="entry name" value="DM13"/>
    <property type="match status" value="1"/>
</dbReference>
<feature type="domain" description="DM13" evidence="2">
    <location>
        <begin position="297"/>
        <end position="410"/>
    </location>
</feature>
<accession>A0A498SX33</accession>
<reference evidence="3 4" key="1">
    <citation type="submission" date="2018-08" db="EMBL/GenBank/DDBJ databases">
        <authorList>
            <person name="Laetsch R D."/>
            <person name="Stevens L."/>
            <person name="Kumar S."/>
            <person name="Blaxter L. M."/>
        </authorList>
    </citation>
    <scope>NUCLEOTIDE SEQUENCE [LARGE SCALE GENOMIC DNA]</scope>
</reference>
<dbReference type="AlphaFoldDB" id="A0A498SX33"/>
<evidence type="ECO:0000313" key="3">
    <source>
        <dbReference type="EMBL" id="VBB34804.1"/>
    </source>
</evidence>
<evidence type="ECO:0000259" key="2">
    <source>
        <dbReference type="PROSITE" id="PS51549"/>
    </source>
</evidence>
<evidence type="ECO:0000256" key="1">
    <source>
        <dbReference type="ARBA" id="ARBA00022737"/>
    </source>
</evidence>
<evidence type="ECO:0000313" key="4">
    <source>
        <dbReference type="Proteomes" id="UP000276991"/>
    </source>
</evidence>
<keyword evidence="4" id="KW-1185">Reference proteome</keyword>
<sequence>KKDFPIRGIENDTFYENETKIFLNTLPEEQRSLLQTAIQTGELDMHTLRSTIGNRKKQNEGKLLEWIQENRKKTVEEMSASVIKLPYYGQYCGSFVGQTVESNHFNAAGALWAVDNRRFIVSKFHFNPGTLLNENVTFWVGPYERTSNTIIDMTPNANGFYLKPQPISLTVFYKSDIQIVEARTRSTLTSRYKRSNLYTELSDKNIVHIFDEYMDAKESDNNSEIKEITNTRSLLNENSGMEALGWYAGFQLLLLTLPDNKWIGPINWIAIWDHKRQHAIAHVSIPNGPAFKIPAIVQLRGLTPNNLYNVKSKYTKILDTKTIEISELYYRSNGLAAWFVVGKDILPNSNGHIVPTYDKINNIFDCDSLRDYTNETIILKLPGHLDIKDVFWFSVFSMEQSLSLSHLYFPYNDMHLPPDLTDISVR</sequence>
<dbReference type="Pfam" id="PF10517">
    <property type="entry name" value="DM13"/>
    <property type="match status" value="1"/>
</dbReference>
<gene>
    <name evidence="3" type="ORF">NAV_LOCUS9595</name>
</gene>
<dbReference type="SMART" id="SM00686">
    <property type="entry name" value="DM13"/>
    <property type="match status" value="1"/>
</dbReference>
<dbReference type="OrthoDB" id="5854379at2759"/>
<dbReference type="InterPro" id="IPR019545">
    <property type="entry name" value="DM13_domain"/>
</dbReference>
<dbReference type="PANTHER" id="PTHR24036:SF5">
    <property type="entry name" value="THROMBOMODULIN"/>
    <property type="match status" value="1"/>
</dbReference>
<dbReference type="InterPro" id="IPR052126">
    <property type="entry name" value="Spindle_Org/Thrombomodulin"/>
</dbReference>
<name>A0A498SX33_ACAVI</name>
<organism evidence="3 4">
    <name type="scientific">Acanthocheilonema viteae</name>
    <name type="common">Filarial nematode worm</name>
    <name type="synonym">Dipetalonema viteae</name>
    <dbReference type="NCBI Taxonomy" id="6277"/>
    <lineage>
        <taxon>Eukaryota</taxon>
        <taxon>Metazoa</taxon>
        <taxon>Ecdysozoa</taxon>
        <taxon>Nematoda</taxon>
        <taxon>Chromadorea</taxon>
        <taxon>Rhabditida</taxon>
        <taxon>Spirurina</taxon>
        <taxon>Spiruromorpha</taxon>
        <taxon>Filarioidea</taxon>
        <taxon>Onchocercidae</taxon>
        <taxon>Acanthocheilonema</taxon>
    </lineage>
</organism>